<dbReference type="Proteomes" id="UP000236291">
    <property type="component" value="Unassembled WGS sequence"/>
</dbReference>
<evidence type="ECO:0000313" key="2">
    <source>
        <dbReference type="Proteomes" id="UP000236291"/>
    </source>
</evidence>
<organism evidence="1 2">
    <name type="scientific">Trifolium pratense</name>
    <name type="common">Red clover</name>
    <dbReference type="NCBI Taxonomy" id="57577"/>
    <lineage>
        <taxon>Eukaryota</taxon>
        <taxon>Viridiplantae</taxon>
        <taxon>Streptophyta</taxon>
        <taxon>Embryophyta</taxon>
        <taxon>Tracheophyta</taxon>
        <taxon>Spermatophyta</taxon>
        <taxon>Magnoliopsida</taxon>
        <taxon>eudicotyledons</taxon>
        <taxon>Gunneridae</taxon>
        <taxon>Pentapetalae</taxon>
        <taxon>rosids</taxon>
        <taxon>fabids</taxon>
        <taxon>Fabales</taxon>
        <taxon>Fabaceae</taxon>
        <taxon>Papilionoideae</taxon>
        <taxon>50 kb inversion clade</taxon>
        <taxon>NPAAA clade</taxon>
        <taxon>Hologalegina</taxon>
        <taxon>IRL clade</taxon>
        <taxon>Trifolieae</taxon>
        <taxon>Trifolium</taxon>
    </lineage>
</organism>
<comment type="caution">
    <text evidence="1">The sequence shown here is derived from an EMBL/GenBank/DDBJ whole genome shotgun (WGS) entry which is preliminary data.</text>
</comment>
<reference evidence="1 2" key="1">
    <citation type="journal article" date="2014" name="Am. J. Bot.">
        <title>Genome assembly and annotation for red clover (Trifolium pratense; Fabaceae).</title>
        <authorList>
            <person name="Istvanek J."/>
            <person name="Jaros M."/>
            <person name="Krenek A."/>
            <person name="Repkova J."/>
        </authorList>
    </citation>
    <scope>NUCLEOTIDE SEQUENCE [LARGE SCALE GENOMIC DNA]</scope>
    <source>
        <strain evidence="2">cv. Tatra</strain>
        <tissue evidence="1">Young leaves</tissue>
    </source>
</reference>
<reference evidence="1 2" key="2">
    <citation type="journal article" date="2017" name="Front. Plant Sci.">
        <title>Gene Classification and Mining of Molecular Markers Useful in Red Clover (Trifolium pratense) Breeding.</title>
        <authorList>
            <person name="Istvanek J."/>
            <person name="Dluhosova J."/>
            <person name="Dluhos P."/>
            <person name="Patkova L."/>
            <person name="Nedelnik J."/>
            <person name="Repkova J."/>
        </authorList>
    </citation>
    <scope>NUCLEOTIDE SEQUENCE [LARGE SCALE GENOMIC DNA]</scope>
    <source>
        <strain evidence="2">cv. Tatra</strain>
        <tissue evidence="1">Young leaves</tissue>
    </source>
</reference>
<proteinExistence type="predicted"/>
<name>A0A2K3KKS3_TRIPR</name>
<gene>
    <name evidence="1" type="ORF">L195_g063255</name>
</gene>
<dbReference type="EMBL" id="ASHM01199817">
    <property type="protein sequence ID" value="PNX66872.1"/>
    <property type="molecule type" value="Genomic_DNA"/>
</dbReference>
<dbReference type="AlphaFoldDB" id="A0A2K3KKS3"/>
<feature type="non-terminal residue" evidence="1">
    <location>
        <position position="46"/>
    </location>
</feature>
<protein>
    <submittedName>
        <fullName evidence="1">Uncharacterized protein</fullName>
    </submittedName>
</protein>
<evidence type="ECO:0000313" key="1">
    <source>
        <dbReference type="EMBL" id="PNX66872.1"/>
    </source>
</evidence>
<accession>A0A2K3KKS3</accession>
<sequence length="46" mass="4780">MMCWAQAQAQGEPIQAHGLVWGARPSVKLRACSNPGMATVLGAGNN</sequence>